<evidence type="ECO:0000259" key="2">
    <source>
        <dbReference type="Pfam" id="PF08327"/>
    </source>
</evidence>
<proteinExistence type="inferred from homology"/>
<dbReference type="CDD" id="cd07814">
    <property type="entry name" value="SRPBCC_CalC_Aha1-like"/>
    <property type="match status" value="1"/>
</dbReference>
<dbReference type="SUPFAM" id="SSF55961">
    <property type="entry name" value="Bet v1-like"/>
    <property type="match status" value="1"/>
</dbReference>
<keyword evidence="4" id="KW-1185">Reference proteome</keyword>
<sequence length="204" mass="23732">MNLNLFFIPYIPYPYAIQKLMVQQGLSRKGQTMFNNYSQRMKNFDWTSFTKKIAVKAPLTDIYNAWTRAGELEKWFLRQVIFTDKTGTEIAPGVNVRAESTYSWLWYLYEEAMPGFIKQANGKDFLQFSFEGDCLVDVKLTEEAGYTIVELKHYNIPTDDHSRQFIRLGCASGWAFYLVNLKSVFEGGLDLRNKDEQLPPMINN</sequence>
<dbReference type="Pfam" id="PF08327">
    <property type="entry name" value="AHSA1"/>
    <property type="match status" value="1"/>
</dbReference>
<reference evidence="3 4" key="1">
    <citation type="submission" date="2018-06" db="EMBL/GenBank/DDBJ databases">
        <title>Genomic Encyclopedia of Archaeal and Bacterial Type Strains, Phase II (KMG-II): from individual species to whole genera.</title>
        <authorList>
            <person name="Goeker M."/>
        </authorList>
    </citation>
    <scope>NUCLEOTIDE SEQUENCE [LARGE SCALE GENOMIC DNA]</scope>
    <source>
        <strain evidence="3 4">DSM 27372</strain>
    </source>
</reference>
<dbReference type="AlphaFoldDB" id="A0A318U698"/>
<dbReference type="InterPro" id="IPR013538">
    <property type="entry name" value="ASHA1/2-like_C"/>
</dbReference>
<comment type="similarity">
    <text evidence="1">Belongs to the AHA1 family.</text>
</comment>
<evidence type="ECO:0000313" key="3">
    <source>
        <dbReference type="EMBL" id="PYF68833.1"/>
    </source>
</evidence>
<feature type="domain" description="Activator of Hsp90 ATPase homologue 1/2-like C-terminal" evidence="2">
    <location>
        <begin position="56"/>
        <end position="186"/>
    </location>
</feature>
<dbReference type="EMBL" id="QKLU01000011">
    <property type="protein sequence ID" value="PYF68833.1"/>
    <property type="molecule type" value="Genomic_DNA"/>
</dbReference>
<evidence type="ECO:0000256" key="1">
    <source>
        <dbReference type="ARBA" id="ARBA00006817"/>
    </source>
</evidence>
<protein>
    <submittedName>
        <fullName evidence="3">Activator of Hsp90 ATPase-like protein</fullName>
    </submittedName>
</protein>
<gene>
    <name evidence="3" type="ORF">B0O44_11111</name>
</gene>
<organism evidence="3 4">
    <name type="scientific">Pedobacter nutrimenti</name>
    <dbReference type="NCBI Taxonomy" id="1241337"/>
    <lineage>
        <taxon>Bacteria</taxon>
        <taxon>Pseudomonadati</taxon>
        <taxon>Bacteroidota</taxon>
        <taxon>Sphingobacteriia</taxon>
        <taxon>Sphingobacteriales</taxon>
        <taxon>Sphingobacteriaceae</taxon>
        <taxon>Pedobacter</taxon>
    </lineage>
</organism>
<dbReference type="InterPro" id="IPR023393">
    <property type="entry name" value="START-like_dom_sf"/>
</dbReference>
<dbReference type="Gene3D" id="3.30.530.20">
    <property type="match status" value="1"/>
</dbReference>
<dbReference type="Proteomes" id="UP000248198">
    <property type="component" value="Unassembled WGS sequence"/>
</dbReference>
<comment type="caution">
    <text evidence="3">The sequence shown here is derived from an EMBL/GenBank/DDBJ whole genome shotgun (WGS) entry which is preliminary data.</text>
</comment>
<evidence type="ECO:0000313" key="4">
    <source>
        <dbReference type="Proteomes" id="UP000248198"/>
    </source>
</evidence>
<name>A0A318U698_9SPHI</name>
<accession>A0A318U698</accession>